<proteinExistence type="predicted"/>
<keyword evidence="2" id="KW-1185">Reference proteome</keyword>
<evidence type="ECO:0000313" key="1">
    <source>
        <dbReference type="EnsemblMetazoa" id="ASTEI08510-PA"/>
    </source>
</evidence>
<dbReference type="VEuPathDB" id="VectorBase:ASTEI08510"/>
<dbReference type="Proteomes" id="UP000076408">
    <property type="component" value="Unassembled WGS sequence"/>
</dbReference>
<reference evidence="1" key="2">
    <citation type="submission" date="2020-05" db="UniProtKB">
        <authorList>
            <consortium name="EnsemblMetazoa"/>
        </authorList>
    </citation>
    <scope>IDENTIFICATION</scope>
    <source>
        <strain evidence="1">Indian</strain>
    </source>
</reference>
<dbReference type="AlphaFoldDB" id="A0A182YJ74"/>
<evidence type="ECO:0000313" key="2">
    <source>
        <dbReference type="Proteomes" id="UP000076408"/>
    </source>
</evidence>
<dbReference type="EnsemblMetazoa" id="ASTEI08510-RA">
    <property type="protein sequence ID" value="ASTEI08510-PA"/>
    <property type="gene ID" value="ASTEI08510"/>
</dbReference>
<organism evidence="1 2">
    <name type="scientific">Anopheles stephensi</name>
    <name type="common">Indo-Pakistan malaria mosquito</name>
    <dbReference type="NCBI Taxonomy" id="30069"/>
    <lineage>
        <taxon>Eukaryota</taxon>
        <taxon>Metazoa</taxon>
        <taxon>Ecdysozoa</taxon>
        <taxon>Arthropoda</taxon>
        <taxon>Hexapoda</taxon>
        <taxon>Insecta</taxon>
        <taxon>Pterygota</taxon>
        <taxon>Neoptera</taxon>
        <taxon>Endopterygota</taxon>
        <taxon>Diptera</taxon>
        <taxon>Nematocera</taxon>
        <taxon>Culicoidea</taxon>
        <taxon>Culicidae</taxon>
        <taxon>Anophelinae</taxon>
        <taxon>Anopheles</taxon>
    </lineage>
</organism>
<accession>A0A182YJ74</accession>
<protein>
    <submittedName>
        <fullName evidence="1">Uncharacterized protein</fullName>
    </submittedName>
</protein>
<sequence>MKSVATLVFLVVCATQAYSFLHPYPAFHGHHLVGCPGYHLSPYYKYPSVPSCHGSHHVLPHVPCKTCHGCQSCKYKKSSELYPCPYRQHGPCECNH</sequence>
<name>A0A182YJ74_ANOST</name>
<reference evidence="2" key="1">
    <citation type="journal article" date="2014" name="Genome Biol.">
        <title>Genome analysis of a major urban malaria vector mosquito, Anopheles stephensi.</title>
        <authorList>
            <person name="Jiang X."/>
            <person name="Peery A."/>
            <person name="Hall A.B."/>
            <person name="Sharma A."/>
            <person name="Chen X.G."/>
            <person name="Waterhouse R.M."/>
            <person name="Komissarov A."/>
            <person name="Riehle M.M."/>
            <person name="Shouche Y."/>
            <person name="Sharakhova M.V."/>
            <person name="Lawson D."/>
            <person name="Pakpour N."/>
            <person name="Arensburger P."/>
            <person name="Davidson V.L."/>
            <person name="Eiglmeier K."/>
            <person name="Emrich S."/>
            <person name="George P."/>
            <person name="Kennedy R.C."/>
            <person name="Mane S.P."/>
            <person name="Maslen G."/>
            <person name="Oringanje C."/>
            <person name="Qi Y."/>
            <person name="Settlage R."/>
            <person name="Tojo M."/>
            <person name="Tubio J.M."/>
            <person name="Unger M.F."/>
            <person name="Wang B."/>
            <person name="Vernick K.D."/>
            <person name="Ribeiro J.M."/>
            <person name="James A.A."/>
            <person name="Michel K."/>
            <person name="Riehle M.A."/>
            <person name="Luckhart S."/>
            <person name="Sharakhov I.V."/>
            <person name="Tu Z."/>
        </authorList>
    </citation>
    <scope>NUCLEOTIDE SEQUENCE [LARGE SCALE GENOMIC DNA]</scope>
    <source>
        <strain evidence="2">Indian</strain>
    </source>
</reference>